<evidence type="ECO:0000313" key="6">
    <source>
        <dbReference type="Proteomes" id="UP001068379"/>
    </source>
</evidence>
<dbReference type="InterPro" id="IPR005000">
    <property type="entry name" value="Aldolase/citrate-lyase_domain"/>
</dbReference>
<dbReference type="InterPro" id="IPR050251">
    <property type="entry name" value="HpcH-HpaI_aldolase"/>
</dbReference>
<keyword evidence="6" id="KW-1185">Reference proteome</keyword>
<evidence type="ECO:0000259" key="4">
    <source>
        <dbReference type="Pfam" id="PF03328"/>
    </source>
</evidence>
<dbReference type="GO" id="GO:0016829">
    <property type="term" value="F:lyase activity"/>
    <property type="evidence" value="ECO:0007669"/>
    <property type="project" value="UniProtKB-KW"/>
</dbReference>
<name>A0ABT4M2K5_9BURK</name>
<evidence type="ECO:0000256" key="1">
    <source>
        <dbReference type="ARBA" id="ARBA00005568"/>
    </source>
</evidence>
<comment type="caution">
    <text evidence="5">The sequence shown here is derived from an EMBL/GenBank/DDBJ whole genome shotgun (WGS) entry which is preliminary data.</text>
</comment>
<dbReference type="Pfam" id="PF03328">
    <property type="entry name" value="HpcH_HpaI"/>
    <property type="match status" value="1"/>
</dbReference>
<evidence type="ECO:0000256" key="2">
    <source>
        <dbReference type="ARBA" id="ARBA00022723"/>
    </source>
</evidence>
<proteinExistence type="inferred from homology"/>
<reference evidence="5" key="1">
    <citation type="submission" date="2022-12" db="EMBL/GenBank/DDBJ databases">
        <title>Bacterial isolates from different developmental stages of Nematostella vectensis.</title>
        <authorList>
            <person name="Fraune S."/>
        </authorList>
    </citation>
    <scope>NUCLEOTIDE SEQUENCE</scope>
    <source>
        <strain evidence="5">G21619-S1</strain>
    </source>
</reference>
<dbReference type="PANTHER" id="PTHR30502">
    <property type="entry name" value="2-KETO-3-DEOXY-L-RHAMNONATE ALDOLASE"/>
    <property type="match status" value="1"/>
</dbReference>
<organism evidence="5 6">
    <name type="scientific">Castellaniella denitrificans</name>
    <dbReference type="NCBI Taxonomy" id="56119"/>
    <lineage>
        <taxon>Bacteria</taxon>
        <taxon>Pseudomonadati</taxon>
        <taxon>Pseudomonadota</taxon>
        <taxon>Betaproteobacteria</taxon>
        <taxon>Burkholderiales</taxon>
        <taxon>Alcaligenaceae</taxon>
        <taxon>Castellaniella</taxon>
    </lineage>
</organism>
<evidence type="ECO:0000256" key="3">
    <source>
        <dbReference type="ARBA" id="ARBA00023239"/>
    </source>
</evidence>
<sequence length="266" mass="27910">MSALHNSFKAALRGDGMPRIGLFLGLCNPDSAELLGGTGFDWLLIDGEHGPNDLRTILAQLRALQGGQADVLVRVVDHDPARIKQMLDIGVQSLLVPMVESAEQARALALAVRYPPAGVRGVGTAMARAARWNGVPDYLRRADGEICLIVQAESRAALEALDDILAVEGVDAVFIGPSDLAASMGHLGRPDHPEVRTAVLGAIEKIARSGKAAGVFATRLDAARAYGQAGARFIALGTDTLLLRQSATSLVLAFREGADQAAGTGY</sequence>
<dbReference type="InterPro" id="IPR040442">
    <property type="entry name" value="Pyrv_kinase-like_dom_sf"/>
</dbReference>
<dbReference type="RefSeq" id="WP_269357682.1">
    <property type="nucleotide sequence ID" value="NZ_JAPWHE010000003.1"/>
</dbReference>
<dbReference type="Gene3D" id="3.20.20.60">
    <property type="entry name" value="Phosphoenolpyruvate-binding domains"/>
    <property type="match status" value="1"/>
</dbReference>
<keyword evidence="3 5" id="KW-0456">Lyase</keyword>
<keyword evidence="2" id="KW-0479">Metal-binding</keyword>
<gene>
    <name evidence="5" type="ORF">O4H32_06250</name>
</gene>
<dbReference type="SUPFAM" id="SSF51621">
    <property type="entry name" value="Phosphoenolpyruvate/pyruvate domain"/>
    <property type="match status" value="1"/>
</dbReference>
<comment type="similarity">
    <text evidence="1">Belongs to the HpcH/HpaI aldolase family.</text>
</comment>
<dbReference type="PANTHER" id="PTHR30502:SF0">
    <property type="entry name" value="PHOSPHOENOLPYRUVATE CARBOXYLASE FAMILY PROTEIN"/>
    <property type="match status" value="1"/>
</dbReference>
<protein>
    <submittedName>
        <fullName evidence="5">HpcH/HpaI aldolase/citrate lyase family protein</fullName>
    </submittedName>
</protein>
<feature type="domain" description="HpcH/HpaI aldolase/citrate lyase" evidence="4">
    <location>
        <begin position="19"/>
        <end position="244"/>
    </location>
</feature>
<accession>A0ABT4M2K5</accession>
<dbReference type="Proteomes" id="UP001068379">
    <property type="component" value="Unassembled WGS sequence"/>
</dbReference>
<evidence type="ECO:0000313" key="5">
    <source>
        <dbReference type="EMBL" id="MCZ4329552.1"/>
    </source>
</evidence>
<dbReference type="EMBL" id="JAPWHE010000003">
    <property type="protein sequence ID" value="MCZ4329552.1"/>
    <property type="molecule type" value="Genomic_DNA"/>
</dbReference>
<dbReference type="InterPro" id="IPR015813">
    <property type="entry name" value="Pyrv/PenolPyrv_kinase-like_dom"/>
</dbReference>